<evidence type="ECO:0000313" key="6">
    <source>
        <dbReference type="Proteomes" id="UP000324065"/>
    </source>
</evidence>
<evidence type="ECO:0000256" key="2">
    <source>
        <dbReference type="ARBA" id="ARBA00022686"/>
    </source>
</evidence>
<feature type="domain" description="TerD" evidence="4">
    <location>
        <begin position="35"/>
        <end position="196"/>
    </location>
</feature>
<accession>A0A5M6IC89</accession>
<dbReference type="CDD" id="cd06974">
    <property type="entry name" value="TerD_like"/>
    <property type="match status" value="1"/>
</dbReference>
<reference evidence="5 6" key="1">
    <citation type="submission" date="2019-09" db="EMBL/GenBank/DDBJ databases">
        <title>Genome sequence of Roseospira marina, one of the more divergent members of the non-sulfur purple photosynthetic bacterial family, the Rhodospirillaceae.</title>
        <authorList>
            <person name="Meyer T."/>
            <person name="Kyndt J."/>
        </authorList>
    </citation>
    <scope>NUCLEOTIDE SEQUENCE [LARGE SCALE GENOMIC DNA]</scope>
    <source>
        <strain evidence="5 6">DSM 15113</strain>
    </source>
</reference>
<dbReference type="EMBL" id="VWPJ01000007">
    <property type="protein sequence ID" value="KAA5605861.1"/>
    <property type="molecule type" value="Genomic_DNA"/>
</dbReference>
<proteinExistence type="inferred from homology"/>
<feature type="region of interest" description="Disordered" evidence="3">
    <location>
        <begin position="202"/>
        <end position="229"/>
    </location>
</feature>
<evidence type="ECO:0000313" key="5">
    <source>
        <dbReference type="EMBL" id="KAA5605861.1"/>
    </source>
</evidence>
<keyword evidence="2" id="KW-0778">Tellurium resistance</keyword>
<comment type="caution">
    <text evidence="5">The sequence shown here is derived from an EMBL/GenBank/DDBJ whole genome shotgun (WGS) entry which is preliminary data.</text>
</comment>
<dbReference type="InterPro" id="IPR003325">
    <property type="entry name" value="TerD"/>
</dbReference>
<evidence type="ECO:0000256" key="1">
    <source>
        <dbReference type="ARBA" id="ARBA00008775"/>
    </source>
</evidence>
<dbReference type="RefSeq" id="WP_150062191.1">
    <property type="nucleotide sequence ID" value="NZ_JACHII010000004.1"/>
</dbReference>
<evidence type="ECO:0000256" key="3">
    <source>
        <dbReference type="SAM" id="MobiDB-lite"/>
    </source>
</evidence>
<name>A0A5M6IC89_9PROT</name>
<organism evidence="5 6">
    <name type="scientific">Roseospira marina</name>
    <dbReference type="NCBI Taxonomy" id="140057"/>
    <lineage>
        <taxon>Bacteria</taxon>
        <taxon>Pseudomonadati</taxon>
        <taxon>Pseudomonadota</taxon>
        <taxon>Alphaproteobacteria</taxon>
        <taxon>Rhodospirillales</taxon>
        <taxon>Rhodospirillaceae</taxon>
        <taxon>Roseospira</taxon>
    </lineage>
</organism>
<dbReference type="GO" id="GO:0046690">
    <property type="term" value="P:response to tellurium ion"/>
    <property type="evidence" value="ECO:0007669"/>
    <property type="project" value="UniProtKB-KW"/>
</dbReference>
<dbReference type="InterPro" id="IPR051324">
    <property type="entry name" value="Stress/Tellurium_Resist"/>
</dbReference>
<dbReference type="OrthoDB" id="570928at2"/>
<dbReference type="PANTHER" id="PTHR32097:SF4">
    <property type="entry name" value="GENERAL STRESS PROTEIN 16U"/>
    <property type="match status" value="1"/>
</dbReference>
<dbReference type="PANTHER" id="PTHR32097">
    <property type="entry name" value="CAMP-BINDING PROTEIN 1-RELATED"/>
    <property type="match status" value="1"/>
</dbReference>
<evidence type="ECO:0000259" key="4">
    <source>
        <dbReference type="Pfam" id="PF02342"/>
    </source>
</evidence>
<dbReference type="Gene3D" id="2.60.60.30">
    <property type="entry name" value="sav2460 like domains"/>
    <property type="match status" value="1"/>
</dbReference>
<keyword evidence="6" id="KW-1185">Reference proteome</keyword>
<comment type="similarity">
    <text evidence="1">Belongs to the CAPAB/TerDEXZ family.</text>
</comment>
<sequence length="457" mass="48321">MRAHRPTERMVREWMEMSAVVLTPGANTGIAAGGPVRLAVGWDPKSLPGMEVDASAFMVGADGKVPDDRHFVFYGAQASPEGSVRFRPDAATGAESDTQAFDVALSQVPATIDAIDVCVTIHEGQARGQSFDSLKGVFARLIDPSSGQELARFDLPVSGMTETAITLVRLYRRNGQWKMRAVGQGFAGGLAALATHLGVEIDAPEPAPAPSPTPKPTSAPEPAPDTKPVSLKKVTLTKTGATSRITLDKRGSGIIRVTATWIDNGDKSSNNDDLDLRAGLRMPDGSMQWLAASHPGDLTTMPYARHLGDVRTATKDAPGTEIIEVDAGISHKVGGPVAMVFSVYSAVSNGAVSIASLKPVMSVEHGDKIVTCAYDFPDGAQAKGVYTYVIGTVLIDGDDLDVRLSGLTSPPRSENTPWIEGDGRSLTVTFDGPAVFKKGRTLFARMMSSGTKKYANV</sequence>
<dbReference type="Pfam" id="PF02342">
    <property type="entry name" value="TerD"/>
    <property type="match status" value="1"/>
</dbReference>
<protein>
    <submittedName>
        <fullName evidence="5">TerD family protein</fullName>
    </submittedName>
</protein>
<gene>
    <name evidence="5" type="ORF">F1188_09630</name>
</gene>
<dbReference type="AlphaFoldDB" id="A0A5M6IC89"/>
<feature type="compositionally biased region" description="Pro residues" evidence="3">
    <location>
        <begin position="205"/>
        <end position="225"/>
    </location>
</feature>
<dbReference type="Proteomes" id="UP000324065">
    <property type="component" value="Unassembled WGS sequence"/>
</dbReference>